<comment type="caution">
    <text evidence="1">The sequence shown here is derived from an EMBL/GenBank/DDBJ whole genome shotgun (WGS) entry which is preliminary data.</text>
</comment>
<gene>
    <name evidence="1" type="ORF">L195_g024840</name>
</gene>
<sequence length="261" mass="29185">MVIQNSVDVLDMFIWVPGLIGDGGPSCEFRHCPKEVCRCHRRHLSRLSVIVGCGVIHGSRFGFRCAKNILHAPPLFFGFEVSGSPFAEFRKLELLLSRFPHSRSVAFARLVIGTQALLRVVLVPAIGTKLWKFEVIWIGRTNIASMVRQMDDTVALNSGTEGKCTFKNVSILTLKSVFERDEILWTLGKYGGHSQSVQTYQMGLLEIRQALADPQMYYEKANAEPHASLHLPTPPHLAPLPPRAQPTKIHAQHEILPPFLS</sequence>
<proteinExistence type="predicted"/>
<evidence type="ECO:0000313" key="2">
    <source>
        <dbReference type="Proteomes" id="UP000236291"/>
    </source>
</evidence>
<protein>
    <submittedName>
        <fullName evidence="1">Uncharacterized protein</fullName>
    </submittedName>
</protein>
<dbReference type="EMBL" id="ASHM01020237">
    <property type="protein sequence ID" value="PNY01540.1"/>
    <property type="molecule type" value="Genomic_DNA"/>
</dbReference>
<evidence type="ECO:0000313" key="1">
    <source>
        <dbReference type="EMBL" id="PNY01540.1"/>
    </source>
</evidence>
<organism evidence="1 2">
    <name type="scientific">Trifolium pratense</name>
    <name type="common">Red clover</name>
    <dbReference type="NCBI Taxonomy" id="57577"/>
    <lineage>
        <taxon>Eukaryota</taxon>
        <taxon>Viridiplantae</taxon>
        <taxon>Streptophyta</taxon>
        <taxon>Embryophyta</taxon>
        <taxon>Tracheophyta</taxon>
        <taxon>Spermatophyta</taxon>
        <taxon>Magnoliopsida</taxon>
        <taxon>eudicotyledons</taxon>
        <taxon>Gunneridae</taxon>
        <taxon>Pentapetalae</taxon>
        <taxon>rosids</taxon>
        <taxon>fabids</taxon>
        <taxon>Fabales</taxon>
        <taxon>Fabaceae</taxon>
        <taxon>Papilionoideae</taxon>
        <taxon>50 kb inversion clade</taxon>
        <taxon>NPAAA clade</taxon>
        <taxon>Hologalegina</taxon>
        <taxon>IRL clade</taxon>
        <taxon>Trifolieae</taxon>
        <taxon>Trifolium</taxon>
    </lineage>
</organism>
<reference evidence="1 2" key="2">
    <citation type="journal article" date="2017" name="Front. Plant Sci.">
        <title>Gene Classification and Mining of Molecular Markers Useful in Red Clover (Trifolium pratense) Breeding.</title>
        <authorList>
            <person name="Istvanek J."/>
            <person name="Dluhosova J."/>
            <person name="Dluhos P."/>
            <person name="Patkova L."/>
            <person name="Nedelnik J."/>
            <person name="Repkova J."/>
        </authorList>
    </citation>
    <scope>NUCLEOTIDE SEQUENCE [LARGE SCALE GENOMIC DNA]</scope>
    <source>
        <strain evidence="2">cv. Tatra</strain>
        <tissue evidence="1">Young leaves</tissue>
    </source>
</reference>
<name>A0A2K3NES7_TRIPR</name>
<accession>A0A2K3NES7</accession>
<dbReference type="AlphaFoldDB" id="A0A2K3NES7"/>
<dbReference type="Proteomes" id="UP000236291">
    <property type="component" value="Unassembled WGS sequence"/>
</dbReference>
<reference evidence="1 2" key="1">
    <citation type="journal article" date="2014" name="Am. J. Bot.">
        <title>Genome assembly and annotation for red clover (Trifolium pratense; Fabaceae).</title>
        <authorList>
            <person name="Istvanek J."/>
            <person name="Jaros M."/>
            <person name="Krenek A."/>
            <person name="Repkova J."/>
        </authorList>
    </citation>
    <scope>NUCLEOTIDE SEQUENCE [LARGE SCALE GENOMIC DNA]</scope>
    <source>
        <strain evidence="2">cv. Tatra</strain>
        <tissue evidence="1">Young leaves</tissue>
    </source>
</reference>